<accession>A0A371DBT5</accession>
<keyword evidence="3" id="KW-1185">Reference proteome</keyword>
<organism evidence="2 3">
    <name type="scientific">Lentinus brumalis</name>
    <dbReference type="NCBI Taxonomy" id="2498619"/>
    <lineage>
        <taxon>Eukaryota</taxon>
        <taxon>Fungi</taxon>
        <taxon>Dikarya</taxon>
        <taxon>Basidiomycota</taxon>
        <taxon>Agaricomycotina</taxon>
        <taxon>Agaricomycetes</taxon>
        <taxon>Polyporales</taxon>
        <taxon>Polyporaceae</taxon>
        <taxon>Lentinus</taxon>
    </lineage>
</organism>
<reference evidence="2 3" key="1">
    <citation type="journal article" date="2018" name="Biotechnol. Biofuels">
        <title>Integrative visual omics of the white-rot fungus Polyporus brumalis exposes the biotechnological potential of its oxidative enzymes for delignifying raw plant biomass.</title>
        <authorList>
            <person name="Miyauchi S."/>
            <person name="Rancon A."/>
            <person name="Drula E."/>
            <person name="Hage H."/>
            <person name="Chaduli D."/>
            <person name="Favel A."/>
            <person name="Grisel S."/>
            <person name="Henrissat B."/>
            <person name="Herpoel-Gimbert I."/>
            <person name="Ruiz-Duenas F.J."/>
            <person name="Chevret D."/>
            <person name="Hainaut M."/>
            <person name="Lin J."/>
            <person name="Wang M."/>
            <person name="Pangilinan J."/>
            <person name="Lipzen A."/>
            <person name="Lesage-Meessen L."/>
            <person name="Navarro D."/>
            <person name="Riley R."/>
            <person name="Grigoriev I.V."/>
            <person name="Zhou S."/>
            <person name="Raouche S."/>
            <person name="Rosso M.N."/>
        </authorList>
    </citation>
    <scope>NUCLEOTIDE SEQUENCE [LARGE SCALE GENOMIC DNA]</scope>
    <source>
        <strain evidence="2 3">BRFM 1820</strain>
    </source>
</reference>
<proteinExistence type="predicted"/>
<gene>
    <name evidence="2" type="ORF">OH76DRAFT_476930</name>
</gene>
<sequence>MRFSAPCGWRSPRAKESDQAPGLRSLRVQEAHTNVPLATGRRPPFSDQGSTSPEERIASYMILYLTVLQPNGMWHQVVPGSIAQVKSPVGAPTPWKCGMGVVLTPVATKWLVLIDQQISRHRRWLQSPEPRTIYDDEMQGEVSVGGSINLSPVLLTTLLKSGDSDPIQIWEPEIMQPQV</sequence>
<feature type="region of interest" description="Disordered" evidence="1">
    <location>
        <begin position="1"/>
        <end position="52"/>
    </location>
</feature>
<evidence type="ECO:0000313" key="2">
    <source>
        <dbReference type="EMBL" id="RDX50011.1"/>
    </source>
</evidence>
<protein>
    <submittedName>
        <fullName evidence="2">Uncharacterized protein</fullName>
    </submittedName>
</protein>
<evidence type="ECO:0000313" key="3">
    <source>
        <dbReference type="Proteomes" id="UP000256964"/>
    </source>
</evidence>
<name>A0A371DBT5_9APHY</name>
<dbReference type="AlphaFoldDB" id="A0A371DBT5"/>
<evidence type="ECO:0000256" key="1">
    <source>
        <dbReference type="SAM" id="MobiDB-lite"/>
    </source>
</evidence>
<dbReference type="Proteomes" id="UP000256964">
    <property type="component" value="Unassembled WGS sequence"/>
</dbReference>
<dbReference type="EMBL" id="KZ857401">
    <property type="protein sequence ID" value="RDX50011.1"/>
    <property type="molecule type" value="Genomic_DNA"/>
</dbReference>